<keyword evidence="4" id="KW-1185">Reference proteome</keyword>
<dbReference type="EMBL" id="BMCT01000012">
    <property type="protein sequence ID" value="GGF87859.1"/>
    <property type="molecule type" value="Genomic_DNA"/>
</dbReference>
<evidence type="ECO:0000313" key="4">
    <source>
        <dbReference type="Proteomes" id="UP000606044"/>
    </source>
</evidence>
<feature type="domain" description="Cytochrome c oxidase subunit IV bacterial aa3 type" evidence="2">
    <location>
        <begin position="4"/>
        <end position="49"/>
    </location>
</feature>
<dbReference type="AlphaFoldDB" id="A0A917FLC0"/>
<keyword evidence="1" id="KW-1133">Transmembrane helix</keyword>
<feature type="transmembrane region" description="Helical" evidence="1">
    <location>
        <begin position="24"/>
        <end position="49"/>
    </location>
</feature>
<keyword evidence="1" id="KW-0472">Membrane</keyword>
<evidence type="ECO:0000256" key="1">
    <source>
        <dbReference type="SAM" id="Phobius"/>
    </source>
</evidence>
<proteinExistence type="predicted"/>
<dbReference type="Gene3D" id="1.20.5.160">
    <property type="entry name" value="Bacterial aa3 type cytochrome c oxidase subunit IV"/>
    <property type="match status" value="1"/>
</dbReference>
<reference evidence="3" key="2">
    <citation type="submission" date="2020-09" db="EMBL/GenBank/DDBJ databases">
        <authorList>
            <person name="Sun Q."/>
            <person name="Sedlacek I."/>
        </authorList>
    </citation>
    <scope>NUCLEOTIDE SEQUENCE</scope>
    <source>
        <strain evidence="3">CCM 7897</strain>
    </source>
</reference>
<dbReference type="Proteomes" id="UP000606044">
    <property type="component" value="Unassembled WGS sequence"/>
</dbReference>
<evidence type="ECO:0000313" key="3">
    <source>
        <dbReference type="EMBL" id="GGF87859.1"/>
    </source>
</evidence>
<name>A0A917FLC0_9HYPH</name>
<dbReference type="Pfam" id="PF07835">
    <property type="entry name" value="COX4_pro_2"/>
    <property type="match status" value="1"/>
</dbReference>
<dbReference type="SUPFAM" id="SSF81469">
    <property type="entry name" value="Bacterial aa3 type cytochrome c oxidase subunit IV"/>
    <property type="match status" value="1"/>
</dbReference>
<evidence type="ECO:0000259" key="2">
    <source>
        <dbReference type="Pfam" id="PF07835"/>
    </source>
</evidence>
<dbReference type="InterPro" id="IPR012422">
    <property type="entry name" value="Cyt_c_oxidase_su4_bac-aa3"/>
</dbReference>
<comment type="caution">
    <text evidence="3">The sequence shown here is derived from an EMBL/GenBank/DDBJ whole genome shotgun (WGS) entry which is preliminary data.</text>
</comment>
<organism evidence="3 4">
    <name type="scientific">Azorhizobium oxalatiphilum</name>
    <dbReference type="NCBI Taxonomy" id="980631"/>
    <lineage>
        <taxon>Bacteria</taxon>
        <taxon>Pseudomonadati</taxon>
        <taxon>Pseudomonadota</taxon>
        <taxon>Alphaproteobacteria</taxon>
        <taxon>Hyphomicrobiales</taxon>
        <taxon>Xanthobacteraceae</taxon>
        <taxon>Azorhizobium</taxon>
    </lineage>
</organism>
<keyword evidence="1" id="KW-0812">Transmembrane</keyword>
<gene>
    <name evidence="3" type="ORF">GCM10007301_54730</name>
</gene>
<sequence length="50" mass="5609">MSEHGAIEYATADGNDYAEHERTYALFTALTKWGTVAVALLMVVMWFTLL</sequence>
<dbReference type="RefSeq" id="WP_188584051.1">
    <property type="nucleotide sequence ID" value="NZ_BMCT01000012.1"/>
</dbReference>
<accession>A0A917FLC0</accession>
<dbReference type="InterPro" id="IPR036596">
    <property type="entry name" value="Cyt-C_aa3_sf"/>
</dbReference>
<reference evidence="3" key="1">
    <citation type="journal article" date="2014" name="Int. J. Syst. Evol. Microbiol.">
        <title>Complete genome sequence of Corynebacterium casei LMG S-19264T (=DSM 44701T), isolated from a smear-ripened cheese.</title>
        <authorList>
            <consortium name="US DOE Joint Genome Institute (JGI-PGF)"/>
            <person name="Walter F."/>
            <person name="Albersmeier A."/>
            <person name="Kalinowski J."/>
            <person name="Ruckert C."/>
        </authorList>
    </citation>
    <scope>NUCLEOTIDE SEQUENCE</scope>
    <source>
        <strain evidence="3">CCM 7897</strain>
    </source>
</reference>
<protein>
    <submittedName>
        <fullName evidence="3">Cytochrome c oxidase subunit IV</fullName>
    </submittedName>
</protein>